<proteinExistence type="predicted"/>
<dbReference type="Proteomes" id="UP000030766">
    <property type="component" value="Unassembled WGS sequence"/>
</dbReference>
<dbReference type="HOGENOM" id="CLU_2922740_0_0_1"/>
<protein>
    <submittedName>
        <fullName evidence="1">Uncharacterized protein</fullName>
    </submittedName>
</protein>
<name>W9L1Z5_FUSOX</name>
<reference evidence="1" key="2">
    <citation type="submission" date="2012-06" db="EMBL/GenBank/DDBJ databases">
        <title>Annotation of the Genome Sequence of Fusarium oxysporum Fo47.</title>
        <authorList>
            <consortium name="The Broad Institute Genomics Platform"/>
            <person name="Ma L.-J."/>
            <person name="Corby-Kistler H."/>
            <person name="Broz K."/>
            <person name="Gale L.R."/>
            <person name="Jonkers W."/>
            <person name="O'Donnell K."/>
            <person name="Ploetz R."/>
            <person name="Steinberg C."/>
            <person name="Schwartz D.C."/>
            <person name="VanEtten H."/>
            <person name="Zhou S."/>
            <person name="Young S.K."/>
            <person name="Zeng Q."/>
            <person name="Gargeya S."/>
            <person name="Fitzgerald M."/>
            <person name="Abouelleil A."/>
            <person name="Alvarado L."/>
            <person name="Chapman S.B."/>
            <person name="Gainer-Dewar J."/>
            <person name="Goldberg J."/>
            <person name="Griggs A."/>
            <person name="Gujja S."/>
            <person name="Hansen M."/>
            <person name="Howarth C."/>
            <person name="Imamovic A."/>
            <person name="Ireland A."/>
            <person name="Larimer J."/>
            <person name="McCowan C."/>
            <person name="Murphy C."/>
            <person name="Pearson M."/>
            <person name="Poon T.W."/>
            <person name="Priest M."/>
            <person name="Roberts A."/>
            <person name="Saif S."/>
            <person name="Shea T."/>
            <person name="Sykes S."/>
            <person name="Wortman J."/>
            <person name="Nusbaum C."/>
            <person name="Birren B."/>
        </authorList>
    </citation>
    <scope>NUCLEOTIDE SEQUENCE</scope>
    <source>
        <strain evidence="1">Fo47</strain>
    </source>
</reference>
<dbReference type="VEuPathDB" id="FungiDB:FOZG_00029"/>
<organism evidence="1">
    <name type="scientific">Fusarium oxysporum Fo47</name>
    <dbReference type="NCBI Taxonomy" id="660027"/>
    <lineage>
        <taxon>Eukaryota</taxon>
        <taxon>Fungi</taxon>
        <taxon>Dikarya</taxon>
        <taxon>Ascomycota</taxon>
        <taxon>Pezizomycotina</taxon>
        <taxon>Sordariomycetes</taxon>
        <taxon>Hypocreomycetidae</taxon>
        <taxon>Hypocreales</taxon>
        <taxon>Nectriaceae</taxon>
        <taxon>Fusarium</taxon>
        <taxon>Fusarium oxysporum species complex</taxon>
    </lineage>
</organism>
<dbReference type="AlphaFoldDB" id="W9L1Z5"/>
<evidence type="ECO:0000313" key="1">
    <source>
        <dbReference type="EMBL" id="EWZ49059.1"/>
    </source>
</evidence>
<gene>
    <name evidence="1" type="ORF">FOZG_00029</name>
</gene>
<sequence>MAGGGGPSSGTVESPLSQAYGYGIVILNRYNNEQQNSELFNTAGSTVKSGLVVSAVVSSWA</sequence>
<dbReference type="EMBL" id="JH717896">
    <property type="protein sequence ID" value="EWZ49059.1"/>
    <property type="molecule type" value="Genomic_DNA"/>
</dbReference>
<accession>W9L1Z5</accession>
<reference evidence="1" key="1">
    <citation type="submission" date="2011-06" db="EMBL/GenBank/DDBJ databases">
        <title>The Genome Sequence of Fusarium oxysporum Fo47.</title>
        <authorList>
            <consortium name="The Broad Institute Genome Sequencing Platform"/>
            <person name="Ma L.-J."/>
            <person name="Gale L.R."/>
            <person name="Schwartz D.C."/>
            <person name="Zhou S."/>
            <person name="Corby-Kistler H."/>
            <person name="Young S.K."/>
            <person name="Zeng Q."/>
            <person name="Gargeya S."/>
            <person name="Fitzgerald M."/>
            <person name="Haas B."/>
            <person name="Abouelleil A."/>
            <person name="Alvarado L."/>
            <person name="Arachchi H.M."/>
            <person name="Berlin A."/>
            <person name="Brown A."/>
            <person name="Chapman S.B."/>
            <person name="Chen Z."/>
            <person name="Dunbar C."/>
            <person name="Freedman E."/>
            <person name="Gearin G."/>
            <person name="Gellesch M."/>
            <person name="Goldberg J."/>
            <person name="Griggs A."/>
            <person name="Gujja S."/>
            <person name="Heiman D."/>
            <person name="Howarth C."/>
            <person name="Larson L."/>
            <person name="Lui A."/>
            <person name="MacDonald P.J.P."/>
            <person name="Mehta T."/>
            <person name="Montmayeur A."/>
            <person name="Murphy C."/>
            <person name="Neiman D."/>
            <person name="Pearson M."/>
            <person name="Priest M."/>
            <person name="Roberts A."/>
            <person name="Saif S."/>
            <person name="Shea T."/>
            <person name="Shenoy N."/>
            <person name="Sisk P."/>
            <person name="Stolte C."/>
            <person name="Sykes S."/>
            <person name="Wortman J."/>
            <person name="Nusbaum C."/>
            <person name="Birren B."/>
        </authorList>
    </citation>
    <scope>NUCLEOTIDE SEQUENCE [LARGE SCALE GENOMIC DNA]</scope>
    <source>
        <strain evidence="1">Fo47</strain>
    </source>
</reference>